<sequence>MKDDILSSGDTLIFESQYQQVQMALTDASWPLPVPENISSESILRHKTSTQPETELAIHMSKSEGPKETETSTEEPDGVSRDVLEGVSIDASKGPEESWYIPGHVPTHIPEYAPAYYVLAGAPLFESGDIKSWKVNGSWAYIAGAMESDFKKQKKRNPKSRKYEAKGPEVEETSTVRPALSKPASPVPEATKLEEIKVNDWWDYHR</sequence>
<reference evidence="2 3" key="1">
    <citation type="submission" date="2023-09" db="EMBL/GenBank/DDBJ databases">
        <title>Multi-omics analysis of a traditional fermented food reveals byproduct-associated fungal strains for waste-to-food upcycling.</title>
        <authorList>
            <consortium name="Lawrence Berkeley National Laboratory"/>
            <person name="Rekdal V.M."/>
            <person name="Villalobos-Escobedo J.M."/>
            <person name="Rodriguez-Valeron N."/>
            <person name="Garcia M.O."/>
            <person name="Vasquez D.P."/>
            <person name="Damayanti I."/>
            <person name="Sorensen P.M."/>
            <person name="Baidoo E.E."/>
            <person name="De Carvalho A.C."/>
            <person name="Riley R."/>
            <person name="Lipzen A."/>
            <person name="He G."/>
            <person name="Yan M."/>
            <person name="Haridas S."/>
            <person name="Daum C."/>
            <person name="Yoshinaga Y."/>
            <person name="Ng V."/>
            <person name="Grigoriev I.V."/>
            <person name="Munk R."/>
            <person name="Nuraida L."/>
            <person name="Wijaya C.H."/>
            <person name="Morales P.-C."/>
            <person name="Keasling J.D."/>
        </authorList>
    </citation>
    <scope>NUCLEOTIDE SEQUENCE [LARGE SCALE GENOMIC DNA]</scope>
    <source>
        <strain evidence="2 3">FGSC 2613</strain>
    </source>
</reference>
<evidence type="ECO:0000313" key="2">
    <source>
        <dbReference type="EMBL" id="KAL0465107.1"/>
    </source>
</evidence>
<accession>A0ABR3CXF2</accession>
<organism evidence="2 3">
    <name type="scientific">Neurospora intermedia</name>
    <dbReference type="NCBI Taxonomy" id="5142"/>
    <lineage>
        <taxon>Eukaryota</taxon>
        <taxon>Fungi</taxon>
        <taxon>Dikarya</taxon>
        <taxon>Ascomycota</taxon>
        <taxon>Pezizomycotina</taxon>
        <taxon>Sordariomycetes</taxon>
        <taxon>Sordariomycetidae</taxon>
        <taxon>Sordariales</taxon>
        <taxon>Sordariaceae</taxon>
        <taxon>Neurospora</taxon>
    </lineage>
</organism>
<feature type="region of interest" description="Disordered" evidence="1">
    <location>
        <begin position="150"/>
        <end position="189"/>
    </location>
</feature>
<name>A0ABR3CXF2_NEUIN</name>
<comment type="caution">
    <text evidence="2">The sequence shown here is derived from an EMBL/GenBank/DDBJ whole genome shotgun (WGS) entry which is preliminary data.</text>
</comment>
<keyword evidence="3" id="KW-1185">Reference proteome</keyword>
<feature type="compositionally biased region" description="Basic and acidic residues" evidence="1">
    <location>
        <begin position="61"/>
        <end position="70"/>
    </location>
</feature>
<proteinExistence type="predicted"/>
<protein>
    <submittedName>
        <fullName evidence="2">Uncharacterized protein</fullName>
    </submittedName>
</protein>
<evidence type="ECO:0000313" key="3">
    <source>
        <dbReference type="Proteomes" id="UP001451303"/>
    </source>
</evidence>
<dbReference type="Proteomes" id="UP001451303">
    <property type="component" value="Unassembled WGS sequence"/>
</dbReference>
<gene>
    <name evidence="2" type="ORF">QR685DRAFT_453821</name>
</gene>
<evidence type="ECO:0000256" key="1">
    <source>
        <dbReference type="SAM" id="MobiDB-lite"/>
    </source>
</evidence>
<feature type="region of interest" description="Disordered" evidence="1">
    <location>
        <begin position="40"/>
        <end position="80"/>
    </location>
</feature>
<dbReference type="EMBL" id="JAVLET010000019">
    <property type="protein sequence ID" value="KAL0465107.1"/>
    <property type="molecule type" value="Genomic_DNA"/>
</dbReference>